<dbReference type="Gene3D" id="3.40.930.10">
    <property type="entry name" value="Mannitol-specific EII, Chain A"/>
    <property type="match status" value="1"/>
</dbReference>
<evidence type="ECO:0000259" key="3">
    <source>
        <dbReference type="PROSITE" id="PS51094"/>
    </source>
</evidence>
<dbReference type="STRING" id="54.SAMN02745121_00963"/>
<evidence type="ECO:0000313" key="4">
    <source>
        <dbReference type="EMBL" id="SFD65656.1"/>
    </source>
</evidence>
<dbReference type="SUPFAM" id="SSF55804">
    <property type="entry name" value="Phoshotransferase/anion transport protein"/>
    <property type="match status" value="1"/>
</dbReference>
<gene>
    <name evidence="4" type="ORF">SAMN02745121_00963</name>
</gene>
<evidence type="ECO:0000259" key="2">
    <source>
        <dbReference type="PROSITE" id="PS50943"/>
    </source>
</evidence>
<dbReference type="Pfam" id="PF13560">
    <property type="entry name" value="HTH_31"/>
    <property type="match status" value="1"/>
</dbReference>
<protein>
    <submittedName>
        <fullName evidence="4">Transcriptional regulator, XRE family /PTS IIA-like nitrogen-regulatory protein PtsN</fullName>
    </submittedName>
</protein>
<dbReference type="InterPro" id="IPR010982">
    <property type="entry name" value="Lambda_DNA-bd_dom_sf"/>
</dbReference>
<dbReference type="Gene3D" id="1.10.260.40">
    <property type="entry name" value="lambda repressor-like DNA-binding domains"/>
    <property type="match status" value="1"/>
</dbReference>
<dbReference type="PROSITE" id="PS50943">
    <property type="entry name" value="HTH_CROC1"/>
    <property type="match status" value="1"/>
</dbReference>
<dbReference type="InterPro" id="IPR016152">
    <property type="entry name" value="PTrfase/Anion_transptr"/>
</dbReference>
<dbReference type="AlphaFoldDB" id="A0A1I1U487"/>
<dbReference type="GO" id="GO:0003700">
    <property type="term" value="F:DNA-binding transcription factor activity"/>
    <property type="evidence" value="ECO:0007669"/>
    <property type="project" value="TreeGrafter"/>
</dbReference>
<dbReference type="PANTHER" id="PTHR46797:SF1">
    <property type="entry name" value="METHYLPHOSPHONATE SYNTHASE"/>
    <property type="match status" value="1"/>
</dbReference>
<dbReference type="OrthoDB" id="5506152at2"/>
<evidence type="ECO:0000256" key="1">
    <source>
        <dbReference type="ARBA" id="ARBA00023125"/>
    </source>
</evidence>
<proteinExistence type="predicted"/>
<dbReference type="InterPro" id="IPR002178">
    <property type="entry name" value="PTS_EIIA_type-2_dom"/>
</dbReference>
<dbReference type="InterPro" id="IPR001387">
    <property type="entry name" value="Cro/C1-type_HTH"/>
</dbReference>
<keyword evidence="5" id="KW-1185">Reference proteome</keyword>
<dbReference type="Pfam" id="PF00359">
    <property type="entry name" value="PTS_EIIA_2"/>
    <property type="match status" value="1"/>
</dbReference>
<dbReference type="PROSITE" id="PS00372">
    <property type="entry name" value="PTS_EIIA_TYPE_2_HIS"/>
    <property type="match status" value="1"/>
</dbReference>
<organism evidence="4 5">
    <name type="scientific">Nannocystis exedens</name>
    <dbReference type="NCBI Taxonomy" id="54"/>
    <lineage>
        <taxon>Bacteria</taxon>
        <taxon>Pseudomonadati</taxon>
        <taxon>Myxococcota</taxon>
        <taxon>Polyangia</taxon>
        <taxon>Nannocystales</taxon>
        <taxon>Nannocystaceae</taxon>
        <taxon>Nannocystis</taxon>
    </lineage>
</organism>
<sequence>MHFGATLRLLRVDAGVSLRALAQKIGVSSAYLSRVENGHDQAPTPDRLMAIARALDLPPTLLIDLAQRVSPFVARYLEDVPSASYLFLEIARRKLSAAQLARVHAFLEAEFPARGATAGPATPRLHELLAPERVILKLSCSYLGDAIDVAAVRLANAAPGLSAAAIAAEIRERERESPTGVGHGVAVPHALGASVQPVAALVTLARPLPVATPDDIPLQMLLVLVGGGRSPLELLARAARLATPATVADLCQASTPEAALGRVRHVESEFG</sequence>
<dbReference type="SMART" id="SM00530">
    <property type="entry name" value="HTH_XRE"/>
    <property type="match status" value="1"/>
</dbReference>
<reference evidence="5" key="1">
    <citation type="submission" date="2016-10" db="EMBL/GenBank/DDBJ databases">
        <authorList>
            <person name="Varghese N."/>
            <person name="Submissions S."/>
        </authorList>
    </citation>
    <scope>NUCLEOTIDE SEQUENCE [LARGE SCALE GENOMIC DNA]</scope>
    <source>
        <strain evidence="5">ATCC 25963</strain>
    </source>
</reference>
<dbReference type="EMBL" id="FOMX01000003">
    <property type="protein sequence ID" value="SFD65656.1"/>
    <property type="molecule type" value="Genomic_DNA"/>
</dbReference>
<dbReference type="Proteomes" id="UP000199400">
    <property type="component" value="Unassembled WGS sequence"/>
</dbReference>
<dbReference type="GO" id="GO:0005829">
    <property type="term" value="C:cytosol"/>
    <property type="evidence" value="ECO:0007669"/>
    <property type="project" value="TreeGrafter"/>
</dbReference>
<name>A0A1I1U487_9BACT</name>
<dbReference type="InterPro" id="IPR050807">
    <property type="entry name" value="TransReg_Diox_bact_type"/>
</dbReference>
<evidence type="ECO:0000313" key="5">
    <source>
        <dbReference type="Proteomes" id="UP000199400"/>
    </source>
</evidence>
<dbReference type="PANTHER" id="PTHR46797">
    <property type="entry name" value="HTH-TYPE TRANSCRIPTIONAL REGULATOR"/>
    <property type="match status" value="1"/>
</dbReference>
<feature type="domain" description="PTS EIIA type-2" evidence="3">
    <location>
        <begin position="127"/>
        <end position="270"/>
    </location>
</feature>
<dbReference type="PROSITE" id="PS51094">
    <property type="entry name" value="PTS_EIIA_TYPE_2"/>
    <property type="match status" value="1"/>
</dbReference>
<keyword evidence="1" id="KW-0238">DNA-binding</keyword>
<dbReference type="RefSeq" id="WP_096329461.1">
    <property type="nucleotide sequence ID" value="NZ_FOMX01000003.1"/>
</dbReference>
<accession>A0A1I1U487</accession>
<dbReference type="SUPFAM" id="SSF47413">
    <property type="entry name" value="lambda repressor-like DNA-binding domains"/>
    <property type="match status" value="1"/>
</dbReference>
<dbReference type="GO" id="GO:0003677">
    <property type="term" value="F:DNA binding"/>
    <property type="evidence" value="ECO:0007669"/>
    <property type="project" value="UniProtKB-KW"/>
</dbReference>
<feature type="domain" description="HTH cro/C1-type" evidence="2">
    <location>
        <begin position="7"/>
        <end position="62"/>
    </location>
</feature>
<dbReference type="CDD" id="cd00093">
    <property type="entry name" value="HTH_XRE"/>
    <property type="match status" value="1"/>
</dbReference>